<dbReference type="RefSeq" id="WP_109838836.1">
    <property type="nucleotide sequence ID" value="NZ_QGKM01000056.1"/>
</dbReference>
<proteinExistence type="predicted"/>
<evidence type="ECO:0000313" key="2">
    <source>
        <dbReference type="EMBL" id="PWQ94307.1"/>
    </source>
</evidence>
<keyword evidence="3" id="KW-1185">Reference proteome</keyword>
<dbReference type="AlphaFoldDB" id="A0A317C7N1"/>
<dbReference type="PROSITE" id="PS51257">
    <property type="entry name" value="PROKAR_LIPOPROTEIN"/>
    <property type="match status" value="1"/>
</dbReference>
<organism evidence="2 3">
    <name type="scientific">Leucothrix pacifica</name>
    <dbReference type="NCBI Taxonomy" id="1247513"/>
    <lineage>
        <taxon>Bacteria</taxon>
        <taxon>Pseudomonadati</taxon>
        <taxon>Pseudomonadota</taxon>
        <taxon>Gammaproteobacteria</taxon>
        <taxon>Thiotrichales</taxon>
        <taxon>Thiotrichaceae</taxon>
        <taxon>Leucothrix</taxon>
    </lineage>
</organism>
<keyword evidence="1" id="KW-0732">Signal</keyword>
<comment type="caution">
    <text evidence="2">The sequence shown here is derived from an EMBL/GenBank/DDBJ whole genome shotgun (WGS) entry which is preliminary data.</text>
</comment>
<sequence length="115" mass="11821">MKKILLIIPLCLSLQACSTVPTEGLDLVSTPEKTASTVIGAVLGGYLGAKAGDGIADSAGETLGLIGGTYLGMLAPAYIWKNYGTSSNNSTGTNSGWLGSQFYTQSTTTVRRGTQ</sequence>
<accession>A0A317C7N1</accession>
<gene>
    <name evidence="2" type="ORF">DKW60_16860</name>
</gene>
<reference evidence="2 3" key="1">
    <citation type="submission" date="2018-05" db="EMBL/GenBank/DDBJ databases">
        <title>Leucothrix arctica sp. nov., isolated from Arctic seawater.</title>
        <authorList>
            <person name="Choi A."/>
            <person name="Baek K."/>
        </authorList>
    </citation>
    <scope>NUCLEOTIDE SEQUENCE [LARGE SCALE GENOMIC DNA]</scope>
    <source>
        <strain evidence="2 3">JCM 18388</strain>
    </source>
</reference>
<feature type="signal peptide" evidence="1">
    <location>
        <begin position="1"/>
        <end position="18"/>
    </location>
</feature>
<protein>
    <recommendedName>
        <fullName evidence="4">Glycine zipper 2TM domain-containing protein</fullName>
    </recommendedName>
</protein>
<evidence type="ECO:0000256" key="1">
    <source>
        <dbReference type="SAM" id="SignalP"/>
    </source>
</evidence>
<evidence type="ECO:0008006" key="4">
    <source>
        <dbReference type="Google" id="ProtNLM"/>
    </source>
</evidence>
<dbReference type="Proteomes" id="UP000245539">
    <property type="component" value="Unassembled WGS sequence"/>
</dbReference>
<name>A0A317C7N1_9GAMM</name>
<dbReference type="EMBL" id="QGKM01000056">
    <property type="protein sequence ID" value="PWQ94307.1"/>
    <property type="molecule type" value="Genomic_DNA"/>
</dbReference>
<evidence type="ECO:0000313" key="3">
    <source>
        <dbReference type="Proteomes" id="UP000245539"/>
    </source>
</evidence>
<feature type="chain" id="PRO_5016288604" description="Glycine zipper 2TM domain-containing protein" evidence="1">
    <location>
        <begin position="19"/>
        <end position="115"/>
    </location>
</feature>